<dbReference type="Gene3D" id="3.40.640.10">
    <property type="entry name" value="Type I PLP-dependent aspartate aminotransferase-like (Major domain)"/>
    <property type="match status" value="1"/>
</dbReference>
<feature type="domain" description="Aminotransferase class I/classII large" evidence="5">
    <location>
        <begin position="41"/>
        <end position="390"/>
    </location>
</feature>
<dbReference type="InterPro" id="IPR004839">
    <property type="entry name" value="Aminotransferase_I/II_large"/>
</dbReference>
<dbReference type="PANTHER" id="PTHR42832">
    <property type="entry name" value="AMINO ACID AMINOTRANSFERASE"/>
    <property type="match status" value="1"/>
</dbReference>
<comment type="caution">
    <text evidence="6">The sequence shown here is derived from an EMBL/GenBank/DDBJ whole genome shotgun (WGS) entry which is preliminary data.</text>
</comment>
<feature type="region of interest" description="Disordered" evidence="4">
    <location>
        <begin position="391"/>
        <end position="428"/>
    </location>
</feature>
<dbReference type="GO" id="GO:0030170">
    <property type="term" value="F:pyridoxal phosphate binding"/>
    <property type="evidence" value="ECO:0007669"/>
    <property type="project" value="InterPro"/>
</dbReference>
<dbReference type="PROSITE" id="PS00105">
    <property type="entry name" value="AA_TRANSFER_CLASS_1"/>
    <property type="match status" value="1"/>
</dbReference>
<dbReference type="SUPFAM" id="SSF53383">
    <property type="entry name" value="PLP-dependent transferases"/>
    <property type="match status" value="1"/>
</dbReference>
<evidence type="ECO:0000313" key="6">
    <source>
        <dbReference type="EMBL" id="EQD43369.1"/>
    </source>
</evidence>
<dbReference type="InterPro" id="IPR015421">
    <property type="entry name" value="PyrdxlP-dep_Trfase_major"/>
</dbReference>
<dbReference type="InterPro" id="IPR015424">
    <property type="entry name" value="PyrdxlP-dep_Trfase"/>
</dbReference>
<accession>T1ARK2</accession>
<comment type="cofactor">
    <cofactor evidence="1">
        <name>pyridoxal 5'-phosphate</name>
        <dbReference type="ChEBI" id="CHEBI:597326"/>
    </cofactor>
</comment>
<evidence type="ECO:0000256" key="2">
    <source>
        <dbReference type="ARBA" id="ARBA00022576"/>
    </source>
</evidence>
<proteinExistence type="predicted"/>
<reference evidence="6" key="1">
    <citation type="submission" date="2013-08" db="EMBL/GenBank/DDBJ databases">
        <authorList>
            <person name="Mendez C."/>
            <person name="Richter M."/>
            <person name="Ferrer M."/>
            <person name="Sanchez J."/>
        </authorList>
    </citation>
    <scope>NUCLEOTIDE SEQUENCE</scope>
</reference>
<evidence type="ECO:0000256" key="3">
    <source>
        <dbReference type="ARBA" id="ARBA00022679"/>
    </source>
</evidence>
<keyword evidence="3 6" id="KW-0808">Transferase</keyword>
<dbReference type="InterPro" id="IPR050881">
    <property type="entry name" value="LL-DAP_aminotransferase"/>
</dbReference>
<protein>
    <submittedName>
        <fullName evidence="6">Aspartate aminotransferase</fullName>
    </submittedName>
</protein>
<dbReference type="EMBL" id="AUZY01009136">
    <property type="protein sequence ID" value="EQD43369.1"/>
    <property type="molecule type" value="Genomic_DNA"/>
</dbReference>
<dbReference type="GO" id="GO:0008483">
    <property type="term" value="F:transaminase activity"/>
    <property type="evidence" value="ECO:0007669"/>
    <property type="project" value="UniProtKB-KW"/>
</dbReference>
<dbReference type="PANTHER" id="PTHR42832:SF3">
    <property type="entry name" value="L-GLUTAMINE--4-(METHYLSULFANYL)-2-OXOBUTANOATE AMINOTRANSFERASE"/>
    <property type="match status" value="1"/>
</dbReference>
<reference evidence="6" key="2">
    <citation type="journal article" date="2014" name="ISME J.">
        <title>Microbial stratification in low pH oxic and suboxic macroscopic growths along an acid mine drainage.</title>
        <authorList>
            <person name="Mendez-Garcia C."/>
            <person name="Mesa V."/>
            <person name="Sprenger R.R."/>
            <person name="Richter M."/>
            <person name="Diez M.S."/>
            <person name="Solano J."/>
            <person name="Bargiela R."/>
            <person name="Golyshina O.V."/>
            <person name="Manteca A."/>
            <person name="Ramos J.L."/>
            <person name="Gallego J.R."/>
            <person name="Llorente I."/>
            <person name="Martins Dos Santos V.A."/>
            <person name="Jensen O.N."/>
            <person name="Pelaez A.I."/>
            <person name="Sanchez J."/>
            <person name="Ferrer M."/>
        </authorList>
    </citation>
    <scope>NUCLEOTIDE SEQUENCE</scope>
</reference>
<gene>
    <name evidence="6" type="ORF">B1B_13858</name>
</gene>
<dbReference type="CDD" id="cd00609">
    <property type="entry name" value="AAT_like"/>
    <property type="match status" value="1"/>
</dbReference>
<organism evidence="6">
    <name type="scientific">mine drainage metagenome</name>
    <dbReference type="NCBI Taxonomy" id="410659"/>
    <lineage>
        <taxon>unclassified sequences</taxon>
        <taxon>metagenomes</taxon>
        <taxon>ecological metagenomes</taxon>
    </lineage>
</organism>
<evidence type="ECO:0000256" key="4">
    <source>
        <dbReference type="SAM" id="MobiDB-lite"/>
    </source>
</evidence>
<dbReference type="Pfam" id="PF00155">
    <property type="entry name" value="Aminotran_1_2"/>
    <property type="match status" value="1"/>
</dbReference>
<name>T1ARK2_9ZZZZ</name>
<keyword evidence="2 6" id="KW-0032">Aminotransferase</keyword>
<sequence length="428" mass="46042">MSGATAGRRPGSSALAALPPYPFAELERRAATWRRGDQRALDFSIGDPDLPPPAPVLEAARAALAEPDGHRYSTSRGEPTLREAIARWMRLRFGVRVDPEREVAVLLGSKEGLAALPRALLDPGEIVFVPDPGYPAYRNGGAGLAGCLPRPVPLRPEQGFRLDPDDLPPGGRLLYLNYPNNPTGATIERPELRAIVDRAAELDLWIAYDNAYSEVTFGGDRAPSLLEIPGARERTVEFHSFSKTFGMAGWRLGFAVGAADLVAPLVALKSQVDSGASRPLQRAAVAALDLYRGAERPPDVQRSVDEYARRMTRLVEGLRDRGYAVEAPRGTLYLWQRAPHDDAAGFAARLLADHGVLVTPGSAFGERGAAFVRWSVTNPLPVIEAALERLPRAPISGDGPRSATDDRSGVGVAAQADRRRSSSARTSG</sequence>
<dbReference type="AlphaFoldDB" id="T1ARK2"/>
<dbReference type="InterPro" id="IPR004838">
    <property type="entry name" value="NHTrfase_class1_PyrdxlP-BS"/>
</dbReference>
<evidence type="ECO:0000256" key="1">
    <source>
        <dbReference type="ARBA" id="ARBA00001933"/>
    </source>
</evidence>
<evidence type="ECO:0000259" key="5">
    <source>
        <dbReference type="Pfam" id="PF00155"/>
    </source>
</evidence>